<dbReference type="InterPro" id="IPR006311">
    <property type="entry name" value="TAT_signal"/>
</dbReference>
<keyword evidence="3" id="KW-1185">Reference proteome</keyword>
<dbReference type="OrthoDB" id="954262at2"/>
<dbReference type="AlphaFoldDB" id="A0A318S2Q6"/>
<dbReference type="PANTHER" id="PTHR31694:SF26">
    <property type="entry name" value="OS05G0151100 PROTEIN"/>
    <property type="match status" value="1"/>
</dbReference>
<evidence type="ECO:0000313" key="2">
    <source>
        <dbReference type="EMBL" id="PYE50026.1"/>
    </source>
</evidence>
<keyword evidence="1" id="KW-0732">Signal</keyword>
<dbReference type="EMBL" id="QJSX01000019">
    <property type="protein sequence ID" value="PYE50026.1"/>
    <property type="molecule type" value="Genomic_DNA"/>
</dbReference>
<feature type="chain" id="PRO_5016414960" evidence="1">
    <location>
        <begin position="31"/>
        <end position="322"/>
    </location>
</feature>
<evidence type="ECO:0000313" key="3">
    <source>
        <dbReference type="Proteomes" id="UP000248326"/>
    </source>
</evidence>
<name>A0A318S2Q6_9DEIO</name>
<organism evidence="2 3">
    <name type="scientific">Deinococcus yavapaiensis KR-236</name>
    <dbReference type="NCBI Taxonomy" id="694435"/>
    <lineage>
        <taxon>Bacteria</taxon>
        <taxon>Thermotogati</taxon>
        <taxon>Deinococcota</taxon>
        <taxon>Deinococci</taxon>
        <taxon>Deinococcales</taxon>
        <taxon>Deinococcaceae</taxon>
        <taxon>Deinococcus</taxon>
    </lineage>
</organism>
<protein>
    <submittedName>
        <fullName evidence="2">Ferritin-like protein</fullName>
    </submittedName>
</protein>
<dbReference type="Proteomes" id="UP000248326">
    <property type="component" value="Unassembled WGS sequence"/>
</dbReference>
<dbReference type="InterPro" id="IPR052965">
    <property type="entry name" value="Pigment-catalase-like"/>
</dbReference>
<proteinExistence type="predicted"/>
<dbReference type="PANTHER" id="PTHR31694">
    <property type="entry name" value="DESICCATION-LIKE PROTEIN"/>
    <property type="match status" value="1"/>
</dbReference>
<gene>
    <name evidence="2" type="ORF">DES52_11947</name>
</gene>
<comment type="caution">
    <text evidence="2">The sequence shown here is derived from an EMBL/GenBank/DDBJ whole genome shotgun (WGS) entry which is preliminary data.</text>
</comment>
<feature type="signal peptide" evidence="1">
    <location>
        <begin position="1"/>
        <end position="30"/>
    </location>
</feature>
<evidence type="ECO:0000256" key="1">
    <source>
        <dbReference type="SAM" id="SignalP"/>
    </source>
</evidence>
<dbReference type="InterPro" id="IPR009078">
    <property type="entry name" value="Ferritin-like_SF"/>
</dbReference>
<dbReference type="RefSeq" id="WP_110888481.1">
    <property type="nucleotide sequence ID" value="NZ_QJSX01000019.1"/>
</dbReference>
<dbReference type="PROSITE" id="PS51257">
    <property type="entry name" value="PROKAR_LIPOPROTEIN"/>
    <property type="match status" value="1"/>
</dbReference>
<sequence length="322" mass="33102">MTNDQRPSSTNPRRRFLSNLGLMGAGAVLAGCAPTIAQQPSQDNGLDVPILNFALNLEYLEAAFYAAAVGRLAEVQALGGSAAITLPAGFNAGDNNPAGLSADILSIVQEIAEDEINHVKFLRNVLKSAAVNRPALDLSASFAAAGSAASGGLITGFNPFANELFFLHGAFVFEDVGVTAYKGAARFIDDQSANGVLEQAAGILAVEAYHAGTIRTLLYQRRAQAAAAGLDVATVVQKISDLRDAVDGSDDRDQGIVGGTSQNPNTVAGAANIVPTDQNGVAFSRTPRQVANIVFLQVGATKGGFYPNGISADAGTATLLGL</sequence>
<dbReference type="PROSITE" id="PS51318">
    <property type="entry name" value="TAT"/>
    <property type="match status" value="1"/>
</dbReference>
<dbReference type="SUPFAM" id="SSF47240">
    <property type="entry name" value="Ferritin-like"/>
    <property type="match status" value="1"/>
</dbReference>
<accession>A0A318S2Q6</accession>
<reference evidence="2 3" key="1">
    <citation type="submission" date="2018-06" db="EMBL/GenBank/DDBJ databases">
        <title>Genomic Encyclopedia of Type Strains, Phase IV (KMG-IV): sequencing the most valuable type-strain genomes for metagenomic binning, comparative biology and taxonomic classification.</title>
        <authorList>
            <person name="Goeker M."/>
        </authorList>
    </citation>
    <scope>NUCLEOTIDE SEQUENCE [LARGE SCALE GENOMIC DNA]</scope>
    <source>
        <strain evidence="2 3">DSM 18048</strain>
    </source>
</reference>
<dbReference type="Pfam" id="PF13668">
    <property type="entry name" value="Ferritin_2"/>
    <property type="match status" value="1"/>
</dbReference>